<evidence type="ECO:0000313" key="2">
    <source>
        <dbReference type="Proteomes" id="UP000824881"/>
    </source>
</evidence>
<name>A0ACB7J002_PLECO</name>
<keyword evidence="2" id="KW-1185">Reference proteome</keyword>
<dbReference type="EMBL" id="WQMT02000005">
    <property type="protein sequence ID" value="KAG9223481.1"/>
    <property type="molecule type" value="Genomic_DNA"/>
</dbReference>
<organism evidence="1 2">
    <name type="scientific">Pleurotus cornucopiae</name>
    <name type="common">Cornucopia mushroom</name>
    <dbReference type="NCBI Taxonomy" id="5321"/>
    <lineage>
        <taxon>Eukaryota</taxon>
        <taxon>Fungi</taxon>
        <taxon>Dikarya</taxon>
        <taxon>Basidiomycota</taxon>
        <taxon>Agaricomycotina</taxon>
        <taxon>Agaricomycetes</taxon>
        <taxon>Agaricomycetidae</taxon>
        <taxon>Agaricales</taxon>
        <taxon>Pleurotineae</taxon>
        <taxon>Pleurotaceae</taxon>
        <taxon>Pleurotus</taxon>
    </lineage>
</organism>
<gene>
    <name evidence="1" type="ORF">CCMSSC00406_0006973</name>
</gene>
<accession>A0ACB7J002</accession>
<protein>
    <submittedName>
        <fullName evidence="1">Uncharacterized protein</fullName>
    </submittedName>
</protein>
<reference evidence="1 2" key="1">
    <citation type="journal article" date="2021" name="Appl. Environ. Microbiol.">
        <title>Genetic linkage and physical mapping for an oyster mushroom Pleurotus cornucopiae and QTL analysis for the trait cap color.</title>
        <authorList>
            <person name="Zhang Y."/>
            <person name="Gao W."/>
            <person name="Sonnenberg A."/>
            <person name="Chen Q."/>
            <person name="Zhang J."/>
            <person name="Huang C."/>
        </authorList>
    </citation>
    <scope>NUCLEOTIDE SEQUENCE [LARGE SCALE GENOMIC DNA]</scope>
    <source>
        <strain evidence="1">CCMSSC00406</strain>
    </source>
</reference>
<evidence type="ECO:0000313" key="1">
    <source>
        <dbReference type="EMBL" id="KAG9223481.1"/>
    </source>
</evidence>
<sequence>MPSLGLILSSLFLVCGAAALAVSANDTTARALPNEDQVTFDPKPNQFVLGSTGRFAFADAVLTLNGITRNLTLVSDQGNTAITYSVDGGWPPPGSTTNEIAYAKSGKTPGQTFTDEIKWLGKIHQLFANGSFNNRNWIVFQGVANKVHITATTYFATVLLPYLLQGNVDACKTQFKNNKIPLIVAQAKYYVDTFQVLHTDLQPGNILWDMQATAPTLIDWGSAKEVLTWTTAVAAEVTAQVEFSHLTGSERICVSLA</sequence>
<proteinExistence type="predicted"/>
<comment type="caution">
    <text evidence="1">The sequence shown here is derived from an EMBL/GenBank/DDBJ whole genome shotgun (WGS) entry which is preliminary data.</text>
</comment>
<dbReference type="Proteomes" id="UP000824881">
    <property type="component" value="Unassembled WGS sequence"/>
</dbReference>